<dbReference type="EMBL" id="BNCK01000011">
    <property type="protein sequence ID" value="GHG05092.1"/>
    <property type="molecule type" value="Genomic_DNA"/>
</dbReference>
<reference evidence="2" key="2">
    <citation type="submission" date="2020-09" db="EMBL/GenBank/DDBJ databases">
        <authorList>
            <person name="Sun Q."/>
            <person name="Kim S."/>
        </authorList>
    </citation>
    <scope>NUCLEOTIDE SEQUENCE</scope>
    <source>
        <strain evidence="2">KCTC 42731</strain>
    </source>
</reference>
<name>A0A919BPM8_9GAMM</name>
<dbReference type="Gene3D" id="1.20.120.520">
    <property type="entry name" value="nmb1532 protein domain like"/>
    <property type="match status" value="1"/>
</dbReference>
<feature type="domain" description="Hemerythrin-like" evidence="1">
    <location>
        <begin position="3"/>
        <end position="121"/>
    </location>
</feature>
<reference evidence="2" key="1">
    <citation type="journal article" date="2014" name="Int. J. Syst. Evol. Microbiol.">
        <title>Complete genome sequence of Corynebacterium casei LMG S-19264T (=DSM 44701T), isolated from a smear-ripened cheese.</title>
        <authorList>
            <consortium name="US DOE Joint Genome Institute (JGI-PGF)"/>
            <person name="Walter F."/>
            <person name="Albersmeier A."/>
            <person name="Kalinowski J."/>
            <person name="Ruckert C."/>
        </authorList>
    </citation>
    <scope>NUCLEOTIDE SEQUENCE</scope>
    <source>
        <strain evidence="2">KCTC 42731</strain>
    </source>
</reference>
<evidence type="ECO:0000313" key="2">
    <source>
        <dbReference type="EMBL" id="GHG05092.1"/>
    </source>
</evidence>
<proteinExistence type="predicted"/>
<keyword evidence="3" id="KW-1185">Reference proteome</keyword>
<sequence>MNTIFDVLNDSHEKQRLLLNALLETSPGSDTRKAFYRQLKEELTVHAIAEERYFYAPLIESDKTIDMTRHGIAEHHTIDKVIAEIDQTAFDSPAWLTLVKKLKDKVLHHLEEEEQSFFKMAGKVLSEKQKHQLADQYKDEVAN</sequence>
<protein>
    <submittedName>
        <fullName evidence="2">Hemerythrin</fullName>
    </submittedName>
</protein>
<dbReference type="AlphaFoldDB" id="A0A919BPM8"/>
<dbReference type="InterPro" id="IPR012312">
    <property type="entry name" value="Hemerythrin-like"/>
</dbReference>
<gene>
    <name evidence="2" type="ORF">GCM10017161_38250</name>
</gene>
<dbReference type="Proteomes" id="UP000623842">
    <property type="component" value="Unassembled WGS sequence"/>
</dbReference>
<dbReference type="CDD" id="cd12108">
    <property type="entry name" value="Hr-like"/>
    <property type="match status" value="1"/>
</dbReference>
<accession>A0A919BPM8</accession>
<dbReference type="Pfam" id="PF01814">
    <property type="entry name" value="Hemerythrin"/>
    <property type="match status" value="1"/>
</dbReference>
<evidence type="ECO:0000259" key="1">
    <source>
        <dbReference type="Pfam" id="PF01814"/>
    </source>
</evidence>
<evidence type="ECO:0000313" key="3">
    <source>
        <dbReference type="Proteomes" id="UP000623842"/>
    </source>
</evidence>
<comment type="caution">
    <text evidence="2">The sequence shown here is derived from an EMBL/GenBank/DDBJ whole genome shotgun (WGS) entry which is preliminary data.</text>
</comment>
<dbReference type="PANTHER" id="PTHR35585:SF1">
    <property type="entry name" value="HHE DOMAIN PROTEIN (AFU_ORTHOLOGUE AFUA_4G00730)"/>
    <property type="match status" value="1"/>
</dbReference>
<dbReference type="PANTHER" id="PTHR35585">
    <property type="entry name" value="HHE DOMAIN PROTEIN (AFU_ORTHOLOGUE AFUA_4G00730)"/>
    <property type="match status" value="1"/>
</dbReference>
<organism evidence="2 3">
    <name type="scientific">Thalassotalea marina</name>
    <dbReference type="NCBI Taxonomy" id="1673741"/>
    <lineage>
        <taxon>Bacteria</taxon>
        <taxon>Pseudomonadati</taxon>
        <taxon>Pseudomonadota</taxon>
        <taxon>Gammaproteobacteria</taxon>
        <taxon>Alteromonadales</taxon>
        <taxon>Colwelliaceae</taxon>
        <taxon>Thalassotalea</taxon>
    </lineage>
</organism>
<dbReference type="RefSeq" id="WP_189774017.1">
    <property type="nucleotide sequence ID" value="NZ_BNCK01000011.1"/>
</dbReference>